<sequence length="312" mass="33462">MTPRERWLQRMLHARGVRPVGHADPADEDQDDTTVQAAPVVPVQPKAPAPGWPPAGARRVVSAGGGRLPAPGQTITLGDEDDEQGPEVPVDGEDQVDADPVEDVAEEEAPATSPAPTEPVAKVPANAKPVRSTLQRRAGATKSGKSGKDLTDDPSLRIAVFNLSAAAVGYMLSLAEIVNTYLRGAEHAARGVFAFVLAAAAALGAWWITRHPAVRLVLPYALVTRPLVIAGCAEVGRRIAPVPVAWLNQNGARWGLGPDAVSLLITTGGISFALWWGIDRRLRRFHWLVRWFFRIPLATTVVCTLRYGNPIH</sequence>
<evidence type="ECO:0000313" key="4">
    <source>
        <dbReference type="Proteomes" id="UP000516422"/>
    </source>
</evidence>
<keyword evidence="2" id="KW-0812">Transmembrane</keyword>
<protein>
    <submittedName>
        <fullName evidence="3">Uncharacterized protein</fullName>
    </submittedName>
</protein>
<keyword evidence="2" id="KW-1133">Transmembrane helix</keyword>
<feature type="transmembrane region" description="Helical" evidence="2">
    <location>
        <begin position="260"/>
        <end position="278"/>
    </location>
</feature>
<dbReference type="GeneID" id="91464163"/>
<evidence type="ECO:0000256" key="1">
    <source>
        <dbReference type="SAM" id="MobiDB-lite"/>
    </source>
</evidence>
<evidence type="ECO:0000256" key="2">
    <source>
        <dbReference type="SAM" id="Phobius"/>
    </source>
</evidence>
<feature type="transmembrane region" description="Helical" evidence="2">
    <location>
        <begin position="188"/>
        <end position="208"/>
    </location>
</feature>
<dbReference type="KEGG" id="sgf:HEP81_04611"/>
<dbReference type="Proteomes" id="UP000516422">
    <property type="component" value="Chromosome"/>
</dbReference>
<evidence type="ECO:0000313" key="3">
    <source>
        <dbReference type="EMBL" id="QNT94884.1"/>
    </source>
</evidence>
<proteinExistence type="predicted"/>
<keyword evidence="2" id="KW-0472">Membrane</keyword>
<gene>
    <name evidence="3" type="ORF">HEP81_04611</name>
</gene>
<feature type="compositionally biased region" description="Acidic residues" evidence="1">
    <location>
        <begin position="78"/>
        <end position="109"/>
    </location>
</feature>
<name>A0A7H1Q3K4_9ACTN</name>
<feature type="compositionally biased region" description="Low complexity" evidence="1">
    <location>
        <begin position="35"/>
        <end position="44"/>
    </location>
</feature>
<accession>A0A7H1Q3K4</accession>
<dbReference type="EMBL" id="CP051006">
    <property type="protein sequence ID" value="QNT94884.1"/>
    <property type="molecule type" value="Genomic_DNA"/>
</dbReference>
<organism evidence="3 4">
    <name type="scientific">Streptomyces griseofuscus</name>
    <dbReference type="NCBI Taxonomy" id="146922"/>
    <lineage>
        <taxon>Bacteria</taxon>
        <taxon>Bacillati</taxon>
        <taxon>Actinomycetota</taxon>
        <taxon>Actinomycetes</taxon>
        <taxon>Kitasatosporales</taxon>
        <taxon>Streptomycetaceae</taxon>
        <taxon>Streptomyces</taxon>
    </lineage>
</organism>
<feature type="compositionally biased region" description="Low complexity" evidence="1">
    <location>
        <begin position="110"/>
        <end position="119"/>
    </location>
</feature>
<feature type="region of interest" description="Disordered" evidence="1">
    <location>
        <begin position="14"/>
        <end position="150"/>
    </location>
</feature>
<dbReference type="RefSeq" id="WP_037653662.1">
    <property type="nucleotide sequence ID" value="NZ_CP051006.1"/>
</dbReference>
<dbReference type="AlphaFoldDB" id="A0A7H1Q3K4"/>
<reference evidence="3 4" key="1">
    <citation type="submission" date="2020-04" db="EMBL/GenBank/DDBJ databases">
        <title>Characterization and engineering of Streptomyces griseofuscus DSM40191 as a potential heterologous host for expression of BGCs.</title>
        <authorList>
            <person name="Gren T."/>
            <person name="Whitford C.M."/>
            <person name="Mohite O.S."/>
            <person name="Joergensen T.S."/>
            <person name="Nielsen J.B."/>
            <person name="Lee S.Y."/>
            <person name="Weber T."/>
        </authorList>
    </citation>
    <scope>NUCLEOTIDE SEQUENCE [LARGE SCALE GENOMIC DNA]</scope>
    <source>
        <strain evidence="3 4">DSM 40191</strain>
    </source>
</reference>